<dbReference type="Pfam" id="PF01636">
    <property type="entry name" value="APH"/>
    <property type="match status" value="1"/>
</dbReference>
<evidence type="ECO:0000259" key="1">
    <source>
        <dbReference type="Pfam" id="PF01636"/>
    </source>
</evidence>
<dbReference type="InterPro" id="IPR002575">
    <property type="entry name" value="Aminoglycoside_PTrfase"/>
</dbReference>
<dbReference type="Proteomes" id="UP000254937">
    <property type="component" value="Unassembled WGS sequence"/>
</dbReference>
<protein>
    <recommendedName>
        <fullName evidence="1">Aminoglycoside phosphotransferase domain-containing protein</fullName>
    </recommendedName>
</protein>
<gene>
    <name evidence="2" type="ORF">M752DRAFT_253353</name>
</gene>
<dbReference type="SUPFAM" id="SSF56112">
    <property type="entry name" value="Protein kinase-like (PK-like)"/>
    <property type="match status" value="1"/>
</dbReference>
<dbReference type="PANTHER" id="PTHR21310:SF55">
    <property type="entry name" value="AMINOGLYCOSIDE PHOSPHOTRANSFERASE DOMAIN-CONTAINING PROTEIN"/>
    <property type="match status" value="1"/>
</dbReference>
<feature type="domain" description="Aminoglycoside phosphotransferase" evidence="1">
    <location>
        <begin position="127"/>
        <end position="326"/>
    </location>
</feature>
<sequence length="362" mass="41464">MSPVSPKGVTTPQDGKINCPVSLCLRRRSARHNIRFVLHLSKGLCSNMWPFFVPSFLTPDYTWPAPAVSTVRRTTPPVPAVPGPISRWLCGKAHGFLYHVSRCYCYLFGIYFNPHIIQLPFGLILKWTDRTSVEEVIAMQMVRAAGIPVPRVLSCGEHVTPHLTREVSILMTRLPGFTLVNLDDPLEVDDEGPWLEELKTCVHAMREWEPPSQETICSPIGTALRSSRVPDHIMGPFIDHRSFYQHLFAPASQHGFRSINEYNEALATARQLQQRPYKVKFTHGDFKAHNILINNDGHLSGFLDWESGGWYPEYWEFTTAMRFGRDSWWYQVAMWMGGHEYKKELESDRALNLLTVDSYIAF</sequence>
<evidence type="ECO:0000313" key="2">
    <source>
        <dbReference type="EMBL" id="RDK41168.1"/>
    </source>
</evidence>
<keyword evidence="3" id="KW-1185">Reference proteome</keyword>
<evidence type="ECO:0000313" key="3">
    <source>
        <dbReference type="Proteomes" id="UP000254937"/>
    </source>
</evidence>
<organism evidence="2 3">
    <name type="scientific">Aspergillus phoenicis ATCC 13157</name>
    <dbReference type="NCBI Taxonomy" id="1353007"/>
    <lineage>
        <taxon>Eukaryota</taxon>
        <taxon>Fungi</taxon>
        <taxon>Dikarya</taxon>
        <taxon>Ascomycota</taxon>
        <taxon>Pezizomycotina</taxon>
        <taxon>Eurotiomycetes</taxon>
        <taxon>Eurotiomycetidae</taxon>
        <taxon>Eurotiales</taxon>
        <taxon>Aspergillaceae</taxon>
        <taxon>Aspergillus</taxon>
    </lineage>
</organism>
<dbReference type="AlphaFoldDB" id="A0A370PG54"/>
<proteinExistence type="predicted"/>
<dbReference type="Gene3D" id="3.90.1200.10">
    <property type="match status" value="1"/>
</dbReference>
<dbReference type="InterPro" id="IPR011009">
    <property type="entry name" value="Kinase-like_dom_sf"/>
</dbReference>
<reference evidence="2 3" key="1">
    <citation type="submission" date="2018-07" db="EMBL/GenBank/DDBJ databases">
        <title>Section-level genome sequencing of Aspergillus section Nigri to investigate inter- and intra-species variation.</title>
        <authorList>
            <consortium name="DOE Joint Genome Institute"/>
            <person name="Vesth T.C."/>
            <person name="Nybo J.L."/>
            <person name="Theobald S."/>
            <person name="Frisvad J.C."/>
            <person name="Larsen T.O."/>
            <person name="Nielsen K.F."/>
            <person name="Hoof J.B."/>
            <person name="Brandl J."/>
            <person name="Salamov A."/>
            <person name="Riley R."/>
            <person name="Gladden J.M."/>
            <person name="Phatale P."/>
            <person name="Nielsen M.T."/>
            <person name="Lyhne E.K."/>
            <person name="Kogle M.E."/>
            <person name="Strasser K."/>
            <person name="McDonnell E."/>
            <person name="Barry K."/>
            <person name="Clum A."/>
            <person name="Chen C."/>
            <person name="Nolan M."/>
            <person name="Sandor L."/>
            <person name="Kuo A."/>
            <person name="Lipzen A."/>
            <person name="Hainaut M."/>
            <person name="Drula E."/>
            <person name="Tsang A."/>
            <person name="Magnuson J.K."/>
            <person name="Henrissat B."/>
            <person name="Wiebenga A."/>
            <person name="Simmons B.A."/>
            <person name="Makela M.R."/>
            <person name="De vries R.P."/>
            <person name="Grigoriev I.V."/>
            <person name="Mortensen U.H."/>
            <person name="Baker S.E."/>
            <person name="Andersen M.R."/>
        </authorList>
    </citation>
    <scope>NUCLEOTIDE SEQUENCE [LARGE SCALE GENOMIC DNA]</scope>
    <source>
        <strain evidence="2 3">ATCC 13157</strain>
    </source>
</reference>
<name>A0A370PG54_ASPPH</name>
<accession>A0A370PG54</accession>
<dbReference type="InterPro" id="IPR051678">
    <property type="entry name" value="AGP_Transferase"/>
</dbReference>
<dbReference type="PANTHER" id="PTHR21310">
    <property type="entry name" value="AMINOGLYCOSIDE PHOSPHOTRANSFERASE-RELATED-RELATED"/>
    <property type="match status" value="1"/>
</dbReference>
<dbReference type="EMBL" id="KZ851856">
    <property type="protein sequence ID" value="RDK41168.1"/>
    <property type="molecule type" value="Genomic_DNA"/>
</dbReference>